<comment type="caution">
    <text evidence="2">The sequence shown here is derived from an EMBL/GenBank/DDBJ whole genome shotgun (WGS) entry which is preliminary data.</text>
</comment>
<feature type="region of interest" description="Disordered" evidence="1">
    <location>
        <begin position="392"/>
        <end position="426"/>
    </location>
</feature>
<dbReference type="Proteomes" id="UP000092993">
    <property type="component" value="Unassembled WGS sequence"/>
</dbReference>
<organism evidence="2 3">
    <name type="scientific">Grifola frondosa</name>
    <name type="common">Maitake</name>
    <name type="synonym">Polyporus frondosus</name>
    <dbReference type="NCBI Taxonomy" id="5627"/>
    <lineage>
        <taxon>Eukaryota</taxon>
        <taxon>Fungi</taxon>
        <taxon>Dikarya</taxon>
        <taxon>Basidiomycota</taxon>
        <taxon>Agaricomycotina</taxon>
        <taxon>Agaricomycetes</taxon>
        <taxon>Polyporales</taxon>
        <taxon>Grifolaceae</taxon>
        <taxon>Grifola</taxon>
    </lineage>
</organism>
<feature type="compositionally biased region" description="Pro residues" evidence="1">
    <location>
        <begin position="319"/>
        <end position="331"/>
    </location>
</feature>
<protein>
    <recommendedName>
        <fullName evidence="4">RRM domain-containing protein</fullName>
    </recommendedName>
</protein>
<feature type="region of interest" description="Disordered" evidence="1">
    <location>
        <begin position="96"/>
        <end position="116"/>
    </location>
</feature>
<evidence type="ECO:0000256" key="1">
    <source>
        <dbReference type="SAM" id="MobiDB-lite"/>
    </source>
</evidence>
<accession>A0A1C7LSG4</accession>
<gene>
    <name evidence="2" type="ORF">A0H81_12185</name>
</gene>
<dbReference type="OMA" id="DLIRVWW"/>
<reference evidence="2 3" key="1">
    <citation type="submission" date="2016-03" db="EMBL/GenBank/DDBJ databases">
        <title>Whole genome sequencing of Grifola frondosa 9006-11.</title>
        <authorList>
            <person name="Min B."/>
            <person name="Park H."/>
            <person name="Kim J.-G."/>
            <person name="Cho H."/>
            <person name="Oh Y.-L."/>
            <person name="Kong W.-S."/>
            <person name="Choi I.-G."/>
        </authorList>
    </citation>
    <scope>NUCLEOTIDE SEQUENCE [LARGE SCALE GENOMIC DNA]</scope>
    <source>
        <strain evidence="2 3">9006-11</strain>
    </source>
</reference>
<proteinExistence type="predicted"/>
<evidence type="ECO:0008006" key="4">
    <source>
        <dbReference type="Google" id="ProtNLM"/>
    </source>
</evidence>
<dbReference type="EMBL" id="LUGG01000023">
    <property type="protein sequence ID" value="OBZ67785.1"/>
    <property type="molecule type" value="Genomic_DNA"/>
</dbReference>
<evidence type="ECO:0000313" key="3">
    <source>
        <dbReference type="Proteomes" id="UP000092993"/>
    </source>
</evidence>
<dbReference type="AlphaFoldDB" id="A0A1C7LSG4"/>
<feature type="region of interest" description="Disordered" evidence="1">
    <location>
        <begin position="438"/>
        <end position="463"/>
    </location>
</feature>
<feature type="compositionally biased region" description="Acidic residues" evidence="1">
    <location>
        <begin position="53"/>
        <end position="64"/>
    </location>
</feature>
<feature type="compositionally biased region" description="Polar residues" evidence="1">
    <location>
        <begin position="443"/>
        <end position="458"/>
    </location>
</feature>
<dbReference type="OrthoDB" id="2804702at2759"/>
<feature type="compositionally biased region" description="Low complexity" evidence="1">
    <location>
        <begin position="274"/>
        <end position="284"/>
    </location>
</feature>
<feature type="region of interest" description="Disordered" evidence="1">
    <location>
        <begin position="312"/>
        <end position="340"/>
    </location>
</feature>
<keyword evidence="3" id="KW-1185">Reference proteome</keyword>
<feature type="region of interest" description="Disordered" evidence="1">
    <location>
        <begin position="50"/>
        <end position="69"/>
    </location>
</feature>
<feature type="region of interest" description="Disordered" evidence="1">
    <location>
        <begin position="260"/>
        <end position="284"/>
    </location>
</feature>
<name>A0A1C7LSG4_GRIFR</name>
<sequence>MDVKAGKGFVEFASAAQADAAYNSPRLPGGEGREHIRVWWFRRDNAGGAKEMEEGELEEGELPETEPPVGTKLWWKKQKAQKTHRRKKGLELADRLSGASAPVHMREGRRPPNETWPAYSRVEAQDFSHGVMDAPRPPLLSRFSLPEHGWSYNESDEHISEDLFSTALPDSPPLMEDLLVGAGDEEAMELESDDGRDMAFVGLLESPNWIDDEQSIASSRPGSPVAQPTAIETEQVSLPATSVVEVTAVAHSLAVDLEHEPVAPTKATPVEEPSSASVTSSSGATSSFCFTSSFGVAPSCGATEATPEALLTCDSSRSPSPPLLPCSPPDSPSATGMPPYYSPSSPFYTRSPSCEPSTNTREAILARRQLLARRKALEDAIAKTKLQLANKLRNASESSSSSEPTTPPSDAIGSGLVTGTGKNADRTMFEDSLRRAVLESRPKVSSPSRPFSVTTPSSMDDMDIDMTAPASPRRVAGSTTIIRTSNNLEELAVSFITETIRTVKPPPAKPAQTEKMRLLAKQKRLEQHIAESKMLMAKLTAARTKEEKGAILGVLRERRRVMDEEAKAEAVAHEISPPAYSVQTVAQKFRTRWPETQPEATIIIISDDEDDD</sequence>
<evidence type="ECO:0000313" key="2">
    <source>
        <dbReference type="EMBL" id="OBZ67785.1"/>
    </source>
</evidence>